<dbReference type="RefSeq" id="WP_123879537.1">
    <property type="nucleotide sequence ID" value="NZ_RPFZ01000001.1"/>
</dbReference>
<keyword evidence="2" id="KW-1185">Reference proteome</keyword>
<reference evidence="1 2" key="1">
    <citation type="submission" date="2018-11" db="EMBL/GenBank/DDBJ databases">
        <title>Erythrobacter spongiae sp. nov., isolated from a marine sponge.</title>
        <authorList>
            <person name="Zhuang L."/>
            <person name="Luo L."/>
        </authorList>
    </citation>
    <scope>NUCLEOTIDE SEQUENCE [LARGE SCALE GENOMIC DNA]</scope>
    <source>
        <strain evidence="1 2">HN-E23</strain>
    </source>
</reference>
<evidence type="ECO:0000313" key="1">
    <source>
        <dbReference type="EMBL" id="RPF71261.1"/>
    </source>
</evidence>
<dbReference type="Proteomes" id="UP000275232">
    <property type="component" value="Unassembled WGS sequence"/>
</dbReference>
<comment type="caution">
    <text evidence="1">The sequence shown here is derived from an EMBL/GenBank/DDBJ whole genome shotgun (WGS) entry which is preliminary data.</text>
</comment>
<sequence length="159" mass="17575">MAMALSACGSEAPLDCAKADAAFSACFDENAHRSLDERFETCILHSRQLLLSGVWVTDFEWNQFHEDVDRSQKGGWDESHLRFGENLPQLAGPGLRDVDTGDGAAITRNTFVGRRRLCDPYPDFDRLTVDRVVSWQVLARGEEGAITYGPNASQARSAP</sequence>
<proteinExistence type="predicted"/>
<evidence type="ECO:0000313" key="2">
    <source>
        <dbReference type="Proteomes" id="UP000275232"/>
    </source>
</evidence>
<gene>
    <name evidence="1" type="ORF">EG799_06295</name>
</gene>
<organism evidence="1 2">
    <name type="scientific">Aurantiacibacter spongiae</name>
    <dbReference type="NCBI Taxonomy" id="2488860"/>
    <lineage>
        <taxon>Bacteria</taxon>
        <taxon>Pseudomonadati</taxon>
        <taxon>Pseudomonadota</taxon>
        <taxon>Alphaproteobacteria</taxon>
        <taxon>Sphingomonadales</taxon>
        <taxon>Erythrobacteraceae</taxon>
        <taxon>Aurantiacibacter</taxon>
    </lineage>
</organism>
<accession>A0A3N5DQ36</accession>
<dbReference type="AlphaFoldDB" id="A0A3N5DQ36"/>
<protein>
    <submittedName>
        <fullName evidence="1">Uncharacterized protein</fullName>
    </submittedName>
</protein>
<name>A0A3N5DQ36_9SPHN</name>
<dbReference type="EMBL" id="RPFZ01000001">
    <property type="protein sequence ID" value="RPF71261.1"/>
    <property type="molecule type" value="Genomic_DNA"/>
</dbReference>